<evidence type="ECO:0000313" key="1">
    <source>
        <dbReference type="EMBL" id="CAH2054336.1"/>
    </source>
</evidence>
<gene>
    <name evidence="1" type="ORF">IPOD504_LOCUS8586</name>
</gene>
<keyword evidence="2" id="KW-1185">Reference proteome</keyword>
<accession>A0ABN8IC34</accession>
<protein>
    <submittedName>
        <fullName evidence="1">Uncharacterized protein</fullName>
    </submittedName>
</protein>
<dbReference type="EMBL" id="OW152833">
    <property type="protein sequence ID" value="CAH2054336.1"/>
    <property type="molecule type" value="Genomic_DNA"/>
</dbReference>
<feature type="non-terminal residue" evidence="1">
    <location>
        <position position="131"/>
    </location>
</feature>
<reference evidence="1" key="1">
    <citation type="submission" date="2022-03" db="EMBL/GenBank/DDBJ databases">
        <authorList>
            <person name="Martin H S."/>
        </authorList>
    </citation>
    <scope>NUCLEOTIDE SEQUENCE</scope>
</reference>
<name>A0ABN8IC34_9NEOP</name>
<evidence type="ECO:0000313" key="2">
    <source>
        <dbReference type="Proteomes" id="UP000837857"/>
    </source>
</evidence>
<sequence>MPVDGLDFVGNKKPSLACETAVKTQRDLTGYSSKQLKNGSRCSGGIEATEGGTFYGAYFLYIATNTVRPITVAIVATVTRGEAVTHTHPALTTVLRGIKTQDKPASLLSSATSRLHCATYDAFPVQMLNTS</sequence>
<organism evidence="1 2">
    <name type="scientific">Iphiclides podalirius</name>
    <name type="common">scarce swallowtail</name>
    <dbReference type="NCBI Taxonomy" id="110791"/>
    <lineage>
        <taxon>Eukaryota</taxon>
        <taxon>Metazoa</taxon>
        <taxon>Ecdysozoa</taxon>
        <taxon>Arthropoda</taxon>
        <taxon>Hexapoda</taxon>
        <taxon>Insecta</taxon>
        <taxon>Pterygota</taxon>
        <taxon>Neoptera</taxon>
        <taxon>Endopterygota</taxon>
        <taxon>Lepidoptera</taxon>
        <taxon>Glossata</taxon>
        <taxon>Ditrysia</taxon>
        <taxon>Papilionoidea</taxon>
        <taxon>Papilionidae</taxon>
        <taxon>Papilioninae</taxon>
        <taxon>Iphiclides</taxon>
    </lineage>
</organism>
<dbReference type="Proteomes" id="UP000837857">
    <property type="component" value="Chromosome 21"/>
</dbReference>
<proteinExistence type="predicted"/>